<dbReference type="AlphaFoldDB" id="A0ABD0Y4M1"/>
<feature type="region of interest" description="Disordered" evidence="1">
    <location>
        <begin position="226"/>
        <end position="268"/>
    </location>
</feature>
<comment type="caution">
    <text evidence="2">The sequence shown here is derived from an EMBL/GenBank/DDBJ whole genome shotgun (WGS) entry which is preliminary data.</text>
</comment>
<feature type="compositionally biased region" description="Basic and acidic residues" evidence="1">
    <location>
        <begin position="255"/>
        <end position="265"/>
    </location>
</feature>
<evidence type="ECO:0000256" key="1">
    <source>
        <dbReference type="SAM" id="MobiDB-lite"/>
    </source>
</evidence>
<name>A0ABD0Y4M1_9HEMI</name>
<reference evidence="2 3" key="1">
    <citation type="submission" date="2024-07" db="EMBL/GenBank/DDBJ databases">
        <title>Chromosome-level genome assembly of the water stick insect Ranatra chinensis (Heteroptera: Nepidae).</title>
        <authorList>
            <person name="Liu X."/>
        </authorList>
    </citation>
    <scope>NUCLEOTIDE SEQUENCE [LARGE SCALE GENOMIC DNA]</scope>
    <source>
        <strain evidence="2">Cailab_2021Rc</strain>
        <tissue evidence="2">Muscle</tissue>
    </source>
</reference>
<proteinExistence type="predicted"/>
<feature type="compositionally biased region" description="Basic and acidic residues" evidence="1">
    <location>
        <begin position="226"/>
        <end position="236"/>
    </location>
</feature>
<protein>
    <submittedName>
        <fullName evidence="2">Uncharacterized protein</fullName>
    </submittedName>
</protein>
<dbReference type="Proteomes" id="UP001558652">
    <property type="component" value="Unassembled WGS sequence"/>
</dbReference>
<organism evidence="2 3">
    <name type="scientific">Ranatra chinensis</name>
    <dbReference type="NCBI Taxonomy" id="642074"/>
    <lineage>
        <taxon>Eukaryota</taxon>
        <taxon>Metazoa</taxon>
        <taxon>Ecdysozoa</taxon>
        <taxon>Arthropoda</taxon>
        <taxon>Hexapoda</taxon>
        <taxon>Insecta</taxon>
        <taxon>Pterygota</taxon>
        <taxon>Neoptera</taxon>
        <taxon>Paraneoptera</taxon>
        <taxon>Hemiptera</taxon>
        <taxon>Heteroptera</taxon>
        <taxon>Panheteroptera</taxon>
        <taxon>Nepomorpha</taxon>
        <taxon>Nepidae</taxon>
        <taxon>Ranatrinae</taxon>
        <taxon>Ranatra</taxon>
    </lineage>
</organism>
<evidence type="ECO:0000313" key="2">
    <source>
        <dbReference type="EMBL" id="KAL1122350.1"/>
    </source>
</evidence>
<evidence type="ECO:0000313" key="3">
    <source>
        <dbReference type="Proteomes" id="UP001558652"/>
    </source>
</evidence>
<accession>A0ABD0Y4M1</accession>
<keyword evidence="3" id="KW-1185">Reference proteome</keyword>
<gene>
    <name evidence="2" type="ORF">AAG570_003755</name>
</gene>
<dbReference type="EMBL" id="JBFDAA010000014">
    <property type="protein sequence ID" value="KAL1122350.1"/>
    <property type="molecule type" value="Genomic_DNA"/>
</dbReference>
<sequence length="457" mass="52131">MRPVVRKDDTHRQRISSDASLRVELRIRTLNLTELKVAFRGDRRRTSTDPGRKLVRVESWTEGVDVEGRVETLERANRRYLCRVKIFLDGGFCTGIGALETMPDNHLQWINLQCNCTSSRMQVAIVDQNCPETGVKDAADHDLRMLILKNLDRDLTNIIESLTLESINTHLRKSSPIMDPGVVANQDKADGDIAAANEMVDFALSYVSDMIKDQYNDSITIPDIDETLRSRGKEGDPGGYRGFEQISLGERNRRRREERNQRDLAEQESTSHPVILHVLNINDTLRNLRFAIIWSSYVEGVGNWVTKIPQSFSRVGASTYKHADVIFTQVPQASFHKLTMDLMTQSEELDDRTNPKLVCRDISPLTEEVLFVRVQFGTFSARNGRLKGLASISRQGDSRMTSQNSIVNIFTNLVFKSLQPVHRLFYILVEYAQLHLRKPLLHCLLIVGESYHTKNFC</sequence>